<dbReference type="GO" id="GO:0016829">
    <property type="term" value="F:lyase activity"/>
    <property type="evidence" value="ECO:0007669"/>
    <property type="project" value="UniProtKB-KW"/>
</dbReference>
<dbReference type="RefSeq" id="WP_302076931.1">
    <property type="nucleotide sequence ID" value="NZ_JAUKWQ010000003.1"/>
</dbReference>
<reference evidence="1" key="2">
    <citation type="submission" date="2023-07" db="EMBL/GenBank/DDBJ databases">
        <authorList>
            <person name="Sun H."/>
        </authorList>
    </citation>
    <scope>NUCLEOTIDE SEQUENCE</scope>
    <source>
        <strain evidence="1">05753</strain>
    </source>
</reference>
<dbReference type="Proteomes" id="UP001169006">
    <property type="component" value="Unassembled WGS sequence"/>
</dbReference>
<keyword evidence="1" id="KW-0456">Lyase</keyword>
<proteinExistence type="predicted"/>
<organism evidence="1 2">
    <name type="scientific">Rhizobium oryzicola</name>
    <dbReference type="NCBI Taxonomy" id="1232668"/>
    <lineage>
        <taxon>Bacteria</taxon>
        <taxon>Pseudomonadati</taxon>
        <taxon>Pseudomonadota</taxon>
        <taxon>Alphaproteobacteria</taxon>
        <taxon>Hyphomicrobiales</taxon>
        <taxon>Rhizobiaceae</taxon>
        <taxon>Rhizobium/Agrobacterium group</taxon>
        <taxon>Rhizobium</taxon>
    </lineage>
</organism>
<dbReference type="PANTHER" id="PTHR42905:SF5">
    <property type="entry name" value="CARBOXYVINYL-CARBOXYPHOSPHONATE PHOSPHORYLMUTASE, CHLOROPLASTIC"/>
    <property type="match status" value="1"/>
</dbReference>
<dbReference type="PROSITE" id="PS00161">
    <property type="entry name" value="ISOCITRATE_LYASE"/>
    <property type="match status" value="1"/>
</dbReference>
<keyword evidence="2" id="KW-1185">Reference proteome</keyword>
<name>A0ABT8SWE4_9HYPH</name>
<protein>
    <submittedName>
        <fullName evidence="1">Isocitrate lyase/phosphoenolpyruvate mutase family protein</fullName>
    </submittedName>
</protein>
<dbReference type="InterPro" id="IPR040442">
    <property type="entry name" value="Pyrv_kinase-like_dom_sf"/>
</dbReference>
<dbReference type="InterPro" id="IPR039556">
    <property type="entry name" value="ICL/PEPM"/>
</dbReference>
<dbReference type="InterPro" id="IPR015813">
    <property type="entry name" value="Pyrv/PenolPyrv_kinase-like_dom"/>
</dbReference>
<dbReference type="CDD" id="cd00377">
    <property type="entry name" value="ICL_PEPM"/>
    <property type="match status" value="1"/>
</dbReference>
<sequence length="305" mass="32320">MTPLKKHLSDGRTIVAPGVFDALTASIATDAGFSALYLSGAAIAYTRLGRPDIGLVSMTEVADVISLVRQRVETPLIVDADNGYGNALNVQRTVKTFERAGASAIQLEDQTLPKRCGHLQDKSIVSAQEMAGKVKAAVDARASEDTLIIARTDAVAIEGLEAAIDRAALYAEAGADILFVEAPRSAEQLTAVSTALAGRRPLLANMVEGGNTPMFSAAELGQMGYSIVIFPGGIVRALARTAQDYYASLHEHGTNAPFSSRMFDFGMLNDLIGTPQMLDLGRRYEQFDAARPSPSSKGNTKDDAA</sequence>
<dbReference type="PANTHER" id="PTHR42905">
    <property type="entry name" value="PHOSPHOENOLPYRUVATE CARBOXYLASE"/>
    <property type="match status" value="1"/>
</dbReference>
<comment type="caution">
    <text evidence="1">The sequence shown here is derived from an EMBL/GenBank/DDBJ whole genome shotgun (WGS) entry which is preliminary data.</text>
</comment>
<dbReference type="EMBL" id="JAUKWQ010000003">
    <property type="protein sequence ID" value="MDO1582760.1"/>
    <property type="molecule type" value="Genomic_DNA"/>
</dbReference>
<gene>
    <name evidence="1" type="ORF">Q2T52_11775</name>
</gene>
<accession>A0ABT8SWE4</accession>
<reference evidence="1" key="1">
    <citation type="journal article" date="2015" name="Int. J. Syst. Evol. Microbiol.">
        <title>Rhizobium oryzicola sp. nov., potential plant-growth-promoting endophytic bacteria isolated from rice roots.</title>
        <authorList>
            <person name="Zhang X.X."/>
            <person name="Gao J.S."/>
            <person name="Cao Y.H."/>
            <person name="Sheirdil R.A."/>
            <person name="Wang X.C."/>
            <person name="Zhang L."/>
        </authorList>
    </citation>
    <scope>NUCLEOTIDE SEQUENCE</scope>
    <source>
        <strain evidence="1">05753</strain>
    </source>
</reference>
<evidence type="ECO:0000313" key="2">
    <source>
        <dbReference type="Proteomes" id="UP001169006"/>
    </source>
</evidence>
<dbReference type="SUPFAM" id="SSF51621">
    <property type="entry name" value="Phosphoenolpyruvate/pyruvate domain"/>
    <property type="match status" value="1"/>
</dbReference>
<dbReference type="InterPro" id="IPR018523">
    <property type="entry name" value="Isocitrate_lyase_ph_CS"/>
</dbReference>
<dbReference type="Pfam" id="PF13714">
    <property type="entry name" value="PEP_mutase"/>
    <property type="match status" value="1"/>
</dbReference>
<dbReference type="Gene3D" id="3.20.20.60">
    <property type="entry name" value="Phosphoenolpyruvate-binding domains"/>
    <property type="match status" value="1"/>
</dbReference>
<evidence type="ECO:0000313" key="1">
    <source>
        <dbReference type="EMBL" id="MDO1582760.1"/>
    </source>
</evidence>